<evidence type="ECO:0000313" key="2">
    <source>
        <dbReference type="EMBL" id="GJM62469.1"/>
    </source>
</evidence>
<dbReference type="EMBL" id="BQKE01000002">
    <property type="protein sequence ID" value="GJM62469.1"/>
    <property type="molecule type" value="Genomic_DNA"/>
</dbReference>
<evidence type="ECO:0000313" key="3">
    <source>
        <dbReference type="Proteomes" id="UP001310022"/>
    </source>
</evidence>
<keyword evidence="1" id="KW-0732">Signal</keyword>
<comment type="caution">
    <text evidence="2">The sequence shown here is derived from an EMBL/GenBank/DDBJ whole genome shotgun (WGS) entry which is preliminary data.</text>
</comment>
<proteinExistence type="predicted"/>
<reference evidence="2 3" key="1">
    <citation type="submission" date="2021-12" db="EMBL/GenBank/DDBJ databases">
        <title>Genome sequencing of bacteria with rrn-lacking chromosome and rrn-plasmid.</title>
        <authorList>
            <person name="Anda M."/>
            <person name="Iwasaki W."/>
        </authorList>
    </citation>
    <scope>NUCLEOTIDE SEQUENCE [LARGE SCALE GENOMIC DNA]</scope>
    <source>
        <strain evidence="2 3">NBRC 15940</strain>
    </source>
</reference>
<sequence>MKRYFLLFGLISLPFFSMGAHEGQNEQKTISTKAHWSGDLYQKCHGGHRYIRANTGGELSLISQAIQVDARRAPSYQIVYNLQDRSGKQYPLHIGPFGLSKASKEQVLTLIADKPEVQKHFLNGRMSKQDLKTALALYNQ</sequence>
<dbReference type="Proteomes" id="UP001310022">
    <property type="component" value="Unassembled WGS sequence"/>
</dbReference>
<feature type="signal peptide" evidence="1">
    <location>
        <begin position="1"/>
        <end position="19"/>
    </location>
</feature>
<evidence type="ECO:0000256" key="1">
    <source>
        <dbReference type="SAM" id="SignalP"/>
    </source>
</evidence>
<protein>
    <submittedName>
        <fullName evidence="2">Uncharacterized protein</fullName>
    </submittedName>
</protein>
<feature type="chain" id="PRO_5042845442" evidence="1">
    <location>
        <begin position="20"/>
        <end position="140"/>
    </location>
</feature>
<organism evidence="2 3">
    <name type="scientific">Persicobacter diffluens</name>
    <dbReference type="NCBI Taxonomy" id="981"/>
    <lineage>
        <taxon>Bacteria</taxon>
        <taxon>Pseudomonadati</taxon>
        <taxon>Bacteroidota</taxon>
        <taxon>Cytophagia</taxon>
        <taxon>Cytophagales</taxon>
        <taxon>Persicobacteraceae</taxon>
        <taxon>Persicobacter</taxon>
    </lineage>
</organism>
<gene>
    <name evidence="2" type="ORF">PEDI_30210</name>
</gene>
<dbReference type="AlphaFoldDB" id="A0AAN5AKS8"/>
<accession>A0AAN5AKS8</accession>
<dbReference type="RefSeq" id="WP_338237755.1">
    <property type="nucleotide sequence ID" value="NZ_BQKE01000002.1"/>
</dbReference>
<name>A0AAN5AKS8_9BACT</name>
<keyword evidence="3" id="KW-1185">Reference proteome</keyword>